<accession>A0ABD0JT13</accession>
<protein>
    <submittedName>
        <fullName evidence="1">Uncharacterized protein</fullName>
    </submittedName>
</protein>
<dbReference type="EMBL" id="JACVVK020000338">
    <property type="protein sequence ID" value="KAK7477916.1"/>
    <property type="molecule type" value="Genomic_DNA"/>
</dbReference>
<keyword evidence="2" id="KW-1185">Reference proteome</keyword>
<reference evidence="1 2" key="1">
    <citation type="journal article" date="2023" name="Sci. Data">
        <title>Genome assembly of the Korean intertidal mud-creeper Batillaria attramentaria.</title>
        <authorList>
            <person name="Patra A.K."/>
            <person name="Ho P.T."/>
            <person name="Jun S."/>
            <person name="Lee S.J."/>
            <person name="Kim Y."/>
            <person name="Won Y.J."/>
        </authorList>
    </citation>
    <scope>NUCLEOTIDE SEQUENCE [LARGE SCALE GENOMIC DNA]</scope>
    <source>
        <strain evidence="1">Wonlab-2016</strain>
    </source>
</reference>
<evidence type="ECO:0000313" key="2">
    <source>
        <dbReference type="Proteomes" id="UP001519460"/>
    </source>
</evidence>
<name>A0ABD0JT13_9CAEN</name>
<evidence type="ECO:0000313" key="1">
    <source>
        <dbReference type="EMBL" id="KAK7477916.1"/>
    </source>
</evidence>
<dbReference type="AlphaFoldDB" id="A0ABD0JT13"/>
<sequence length="67" mass="7015">MTSPDTERKCRLVSETSVSNIQVILVVACAPTLLPSPGLAADKQEQVIGAVTGIGPCQMERHGTDHG</sequence>
<proteinExistence type="predicted"/>
<comment type="caution">
    <text evidence="1">The sequence shown here is derived from an EMBL/GenBank/DDBJ whole genome shotgun (WGS) entry which is preliminary data.</text>
</comment>
<organism evidence="1 2">
    <name type="scientific">Batillaria attramentaria</name>
    <dbReference type="NCBI Taxonomy" id="370345"/>
    <lineage>
        <taxon>Eukaryota</taxon>
        <taxon>Metazoa</taxon>
        <taxon>Spiralia</taxon>
        <taxon>Lophotrochozoa</taxon>
        <taxon>Mollusca</taxon>
        <taxon>Gastropoda</taxon>
        <taxon>Caenogastropoda</taxon>
        <taxon>Sorbeoconcha</taxon>
        <taxon>Cerithioidea</taxon>
        <taxon>Batillariidae</taxon>
        <taxon>Batillaria</taxon>
    </lineage>
</organism>
<gene>
    <name evidence="1" type="ORF">BaRGS_00030825</name>
</gene>
<dbReference type="Proteomes" id="UP001519460">
    <property type="component" value="Unassembled WGS sequence"/>
</dbReference>